<reference evidence="2" key="1">
    <citation type="journal article" date="2015" name="Genome Announc.">
        <title>Genome sequence of the AIDS-associated pathogen Penicillium marneffei (ATCC18224) and its near taxonomic relative Talaromyces stipitatus (ATCC10500).</title>
        <authorList>
            <person name="Nierman W.C."/>
            <person name="Fedorova-Abrams N.D."/>
            <person name="Andrianopoulos A."/>
        </authorList>
    </citation>
    <scope>NUCLEOTIDE SEQUENCE [LARGE SCALE GENOMIC DNA]</scope>
    <source>
        <strain evidence="2">ATCC 10500 / CBS 375.48 / QM 6759 / NRRL 1006</strain>
    </source>
</reference>
<dbReference type="OrthoDB" id="2153847at2759"/>
<sequence>MVETPAAVLLDLRHSSSGASGTNVITSNRTHDFYPSMKTKKATAATASMGVDSLLMGFQMNASGVIDKRAGSPKILGAAPPPVTLTDDTKRPFSVQNNTFVNRFSLSETAEIANTDKTAQFSVSDCENQQSTSATYLYFRIDDYNVNVNFGFILINLYNIYVDINRIRYDYYISRNNISYLTKRYSSSSSTDDYHARRFYFDLRLMIL</sequence>
<dbReference type="HOGENOM" id="CLU_1321676_0_0_1"/>
<dbReference type="Proteomes" id="UP000001745">
    <property type="component" value="Unassembled WGS sequence"/>
</dbReference>
<dbReference type="VEuPathDB" id="FungiDB:TSTA_031960"/>
<proteinExistence type="predicted"/>
<name>B8M5P3_TALSN</name>
<accession>B8M5P3</accession>
<dbReference type="AlphaFoldDB" id="B8M5P3"/>
<dbReference type="RefSeq" id="XP_002480371.1">
    <property type="nucleotide sequence ID" value="XM_002480326.1"/>
</dbReference>
<dbReference type="GeneID" id="8099809"/>
<dbReference type="InParanoid" id="B8M5P3"/>
<protein>
    <submittedName>
        <fullName evidence="1">Uncharacterized protein</fullName>
    </submittedName>
</protein>
<organism evidence="1 2">
    <name type="scientific">Talaromyces stipitatus (strain ATCC 10500 / CBS 375.48 / QM 6759 / NRRL 1006)</name>
    <name type="common">Penicillium stipitatum</name>
    <dbReference type="NCBI Taxonomy" id="441959"/>
    <lineage>
        <taxon>Eukaryota</taxon>
        <taxon>Fungi</taxon>
        <taxon>Dikarya</taxon>
        <taxon>Ascomycota</taxon>
        <taxon>Pezizomycotina</taxon>
        <taxon>Eurotiomycetes</taxon>
        <taxon>Eurotiomycetidae</taxon>
        <taxon>Eurotiales</taxon>
        <taxon>Trichocomaceae</taxon>
        <taxon>Talaromyces</taxon>
        <taxon>Talaromyces sect. Talaromyces</taxon>
    </lineage>
</organism>
<keyword evidence="2" id="KW-1185">Reference proteome</keyword>
<evidence type="ECO:0000313" key="1">
    <source>
        <dbReference type="EMBL" id="EED19937.1"/>
    </source>
</evidence>
<evidence type="ECO:0000313" key="2">
    <source>
        <dbReference type="Proteomes" id="UP000001745"/>
    </source>
</evidence>
<dbReference type="EMBL" id="EQ962654">
    <property type="protein sequence ID" value="EED19937.1"/>
    <property type="molecule type" value="Genomic_DNA"/>
</dbReference>
<gene>
    <name evidence="1" type="ORF">TSTA_031960</name>
</gene>